<dbReference type="RefSeq" id="XP_058328277.1">
    <property type="nucleotide sequence ID" value="XM_058477932.1"/>
</dbReference>
<dbReference type="InterPro" id="IPR006549">
    <property type="entry name" value="HAD-SF_hydro_IIIA"/>
</dbReference>
<dbReference type="Gene3D" id="3.40.50.1000">
    <property type="entry name" value="HAD superfamily/HAD-like"/>
    <property type="match status" value="1"/>
</dbReference>
<name>A0A9W9NSZ5_9EURO</name>
<dbReference type="Proteomes" id="UP001150941">
    <property type="component" value="Unassembled WGS sequence"/>
</dbReference>
<dbReference type="Pfam" id="PF13671">
    <property type="entry name" value="AAA_33"/>
    <property type="match status" value="1"/>
</dbReference>
<dbReference type="Gene3D" id="3.40.50.300">
    <property type="entry name" value="P-loop containing nucleotide triphosphate hydrolases"/>
    <property type="match status" value="1"/>
</dbReference>
<dbReference type="AlphaFoldDB" id="A0A9W9NSZ5"/>
<dbReference type="GO" id="GO:0046404">
    <property type="term" value="F:ATP-dependent polydeoxyribonucleotide 5'-hydroxyl-kinase activity"/>
    <property type="evidence" value="ECO:0007669"/>
    <property type="project" value="TreeGrafter"/>
</dbReference>
<evidence type="ECO:0000256" key="1">
    <source>
        <dbReference type="SAM" id="MobiDB-lite"/>
    </source>
</evidence>
<evidence type="ECO:0000313" key="3">
    <source>
        <dbReference type="Proteomes" id="UP001150941"/>
    </source>
</evidence>
<dbReference type="InterPro" id="IPR027417">
    <property type="entry name" value="P-loop_NTPase"/>
</dbReference>
<dbReference type="NCBIfam" id="TIGR01664">
    <property type="entry name" value="DNA-3'-Pase"/>
    <property type="match status" value="1"/>
</dbReference>
<dbReference type="EMBL" id="JAPQKS010000006">
    <property type="protein sequence ID" value="KAJ5224094.1"/>
    <property type="molecule type" value="Genomic_DNA"/>
</dbReference>
<comment type="caution">
    <text evidence="2">The sequence shown here is derived from an EMBL/GenBank/DDBJ whole genome shotgun (WGS) entry which is preliminary data.</text>
</comment>
<dbReference type="PANTHER" id="PTHR12083:SF9">
    <property type="entry name" value="BIFUNCTIONAL POLYNUCLEOTIDE PHOSPHATASE_KINASE"/>
    <property type="match status" value="1"/>
</dbReference>
<dbReference type="GeneID" id="83205235"/>
<dbReference type="InterPro" id="IPR036412">
    <property type="entry name" value="HAD-like_sf"/>
</dbReference>
<dbReference type="SUPFAM" id="SSF56784">
    <property type="entry name" value="HAD-like"/>
    <property type="match status" value="1"/>
</dbReference>
<dbReference type="SUPFAM" id="SSF52540">
    <property type="entry name" value="P-loop containing nucleoside triphosphate hydrolases"/>
    <property type="match status" value="1"/>
</dbReference>
<dbReference type="GO" id="GO:0003690">
    <property type="term" value="F:double-stranded DNA binding"/>
    <property type="evidence" value="ECO:0007669"/>
    <property type="project" value="TreeGrafter"/>
</dbReference>
<organism evidence="2 3">
    <name type="scientific">Penicillium chermesinum</name>
    <dbReference type="NCBI Taxonomy" id="63820"/>
    <lineage>
        <taxon>Eukaryota</taxon>
        <taxon>Fungi</taxon>
        <taxon>Dikarya</taxon>
        <taxon>Ascomycota</taxon>
        <taxon>Pezizomycotina</taxon>
        <taxon>Eurotiomycetes</taxon>
        <taxon>Eurotiomycetidae</taxon>
        <taxon>Eurotiales</taxon>
        <taxon>Aspergillaceae</taxon>
        <taxon>Penicillium</taxon>
    </lineage>
</organism>
<gene>
    <name evidence="2" type="ORF">N7468_008636</name>
</gene>
<feature type="region of interest" description="Disordered" evidence="1">
    <location>
        <begin position="1"/>
        <end position="34"/>
    </location>
</feature>
<dbReference type="InterPro" id="IPR023214">
    <property type="entry name" value="HAD_sf"/>
</dbReference>
<dbReference type="GO" id="GO:0046403">
    <property type="term" value="F:polynucleotide 3'-phosphatase activity"/>
    <property type="evidence" value="ECO:0007669"/>
    <property type="project" value="TreeGrafter"/>
</dbReference>
<reference evidence="2" key="2">
    <citation type="journal article" date="2023" name="IMA Fungus">
        <title>Comparative genomic study of the Penicillium genus elucidates a diverse pangenome and 15 lateral gene transfer events.</title>
        <authorList>
            <person name="Petersen C."/>
            <person name="Sorensen T."/>
            <person name="Nielsen M.R."/>
            <person name="Sondergaard T.E."/>
            <person name="Sorensen J.L."/>
            <person name="Fitzpatrick D.A."/>
            <person name="Frisvad J.C."/>
            <person name="Nielsen K.L."/>
        </authorList>
    </citation>
    <scope>NUCLEOTIDE SEQUENCE</scope>
    <source>
        <strain evidence="2">IBT 19713</strain>
    </source>
</reference>
<dbReference type="NCBIfam" id="TIGR01662">
    <property type="entry name" value="HAD-SF-IIIA"/>
    <property type="match status" value="1"/>
</dbReference>
<dbReference type="FunFam" id="3.40.50.300:FF:002548">
    <property type="entry name" value="DNA kinase/phosphatase Pnk1"/>
    <property type="match status" value="1"/>
</dbReference>
<dbReference type="PANTHER" id="PTHR12083">
    <property type="entry name" value="BIFUNCTIONAL POLYNUCLEOTIDE PHOSPHATASE/KINASE"/>
    <property type="match status" value="1"/>
</dbReference>
<dbReference type="InterPro" id="IPR006551">
    <property type="entry name" value="Polynucleotide_phosphatase"/>
</dbReference>
<accession>A0A9W9NSZ5</accession>
<keyword evidence="3" id="KW-1185">Reference proteome</keyword>
<reference evidence="2" key="1">
    <citation type="submission" date="2022-11" db="EMBL/GenBank/DDBJ databases">
        <authorList>
            <person name="Petersen C."/>
        </authorList>
    </citation>
    <scope>NUCLEOTIDE SEQUENCE</scope>
    <source>
        <strain evidence="2">IBT 19713</strain>
    </source>
</reference>
<dbReference type="OrthoDB" id="19045at2759"/>
<protein>
    <submittedName>
        <fullName evidence="2">Uncharacterized protein</fullName>
    </submittedName>
</protein>
<evidence type="ECO:0000313" key="2">
    <source>
        <dbReference type="EMBL" id="KAJ5224094.1"/>
    </source>
</evidence>
<sequence>MAEGGVKRSASPARAISPPPIRRKVGSTTNKKAIDSFFTPKSQKKPESITWRTIGTSLIIGRCVPSKPSTQPEKSKKIAGFDLDSTLIKTKSGNVFPKSSEDWKWWDNTVESRLKSLNSEGYQVVVFSNQKMVKIQKDIKAGKADSKSYENFTNKMTTIMRILDIPMSVYAATTDPKVRKPQLGMWREFIDDYDLDVSGIDLPNSFFVGDAAGRPGDHSAVDRGFASNAGLAFKTPEEFFQGKAQQVPTDLFDPADYIQPNDNEPHQAVTKFARKHPLELVIFCGSPGAGKSTYYWKNIQPLGYERVNQDLLKTRPKCLKVAREHLEAKRSVAVDNTNADAETRLVWITLAKDLGVPIRCVHLLSPPVLCRHNNTVRAANKELNPESRASLPGIAFGDFKKRYKKPELSEGFDDIIDVEFRFQGTPGEEKVWRQHWI</sequence>
<dbReference type="Pfam" id="PF08645">
    <property type="entry name" value="PNK3P"/>
    <property type="match status" value="1"/>
</dbReference>
<proteinExistence type="predicted"/>
<dbReference type="GO" id="GO:0006281">
    <property type="term" value="P:DNA repair"/>
    <property type="evidence" value="ECO:0007669"/>
    <property type="project" value="TreeGrafter"/>
</dbReference>
<dbReference type="InterPro" id="IPR013954">
    <property type="entry name" value="PNK3P"/>
</dbReference>